<dbReference type="EMBL" id="BMAU01021169">
    <property type="protein sequence ID" value="GFX92862.1"/>
    <property type="molecule type" value="Genomic_DNA"/>
</dbReference>
<protein>
    <submittedName>
        <fullName evidence="2">Uncharacterized protein</fullName>
    </submittedName>
</protein>
<comment type="caution">
    <text evidence="2">The sequence shown here is derived from an EMBL/GenBank/DDBJ whole genome shotgun (WGS) entry which is preliminary data.</text>
</comment>
<gene>
    <name evidence="2" type="ORF">TNCV_4014711</name>
</gene>
<evidence type="ECO:0000313" key="3">
    <source>
        <dbReference type="Proteomes" id="UP000887159"/>
    </source>
</evidence>
<name>A0A8X6RPK1_TRICX</name>
<dbReference type="AlphaFoldDB" id="A0A8X6RPK1"/>
<feature type="region of interest" description="Disordered" evidence="1">
    <location>
        <begin position="33"/>
        <end position="87"/>
    </location>
</feature>
<sequence>MRGHEKVAKKVIGDENEKEGRCVPIKAHPQFLCTPQQRKGKRRMTERNASHNSNVREEGVQVAEERKERKAYTRQKAKGIREKTKVN</sequence>
<feature type="compositionally biased region" description="Basic and acidic residues" evidence="1">
    <location>
        <begin position="43"/>
        <end position="71"/>
    </location>
</feature>
<evidence type="ECO:0000256" key="1">
    <source>
        <dbReference type="SAM" id="MobiDB-lite"/>
    </source>
</evidence>
<organism evidence="2 3">
    <name type="scientific">Trichonephila clavipes</name>
    <name type="common">Golden silk orbweaver</name>
    <name type="synonym">Nephila clavipes</name>
    <dbReference type="NCBI Taxonomy" id="2585209"/>
    <lineage>
        <taxon>Eukaryota</taxon>
        <taxon>Metazoa</taxon>
        <taxon>Ecdysozoa</taxon>
        <taxon>Arthropoda</taxon>
        <taxon>Chelicerata</taxon>
        <taxon>Arachnida</taxon>
        <taxon>Araneae</taxon>
        <taxon>Araneomorphae</taxon>
        <taxon>Entelegynae</taxon>
        <taxon>Araneoidea</taxon>
        <taxon>Nephilidae</taxon>
        <taxon>Trichonephila</taxon>
    </lineage>
</organism>
<evidence type="ECO:0000313" key="2">
    <source>
        <dbReference type="EMBL" id="GFX92862.1"/>
    </source>
</evidence>
<proteinExistence type="predicted"/>
<accession>A0A8X6RPK1</accession>
<keyword evidence="3" id="KW-1185">Reference proteome</keyword>
<reference evidence="2" key="1">
    <citation type="submission" date="2020-08" db="EMBL/GenBank/DDBJ databases">
        <title>Multicomponent nature underlies the extraordinary mechanical properties of spider dragline silk.</title>
        <authorList>
            <person name="Kono N."/>
            <person name="Nakamura H."/>
            <person name="Mori M."/>
            <person name="Yoshida Y."/>
            <person name="Ohtoshi R."/>
            <person name="Malay A.D."/>
            <person name="Moran D.A.P."/>
            <person name="Tomita M."/>
            <person name="Numata K."/>
            <person name="Arakawa K."/>
        </authorList>
    </citation>
    <scope>NUCLEOTIDE SEQUENCE</scope>
</reference>
<dbReference type="Proteomes" id="UP000887159">
    <property type="component" value="Unassembled WGS sequence"/>
</dbReference>